<evidence type="ECO:0000313" key="1">
    <source>
        <dbReference type="EMBL" id="GBP31305.1"/>
    </source>
</evidence>
<comment type="caution">
    <text evidence="1">The sequence shown here is derived from an EMBL/GenBank/DDBJ whole genome shotgun (WGS) entry which is preliminary data.</text>
</comment>
<keyword evidence="2" id="KW-1185">Reference proteome</keyword>
<name>A0A4C1UXX0_EUMVA</name>
<protein>
    <submittedName>
        <fullName evidence="1">Uncharacterized protein</fullName>
    </submittedName>
</protein>
<dbReference type="AlphaFoldDB" id="A0A4C1UXX0"/>
<accession>A0A4C1UXX0</accession>
<evidence type="ECO:0000313" key="2">
    <source>
        <dbReference type="Proteomes" id="UP000299102"/>
    </source>
</evidence>
<organism evidence="1 2">
    <name type="scientific">Eumeta variegata</name>
    <name type="common">Bagworm moth</name>
    <name type="synonym">Eumeta japonica</name>
    <dbReference type="NCBI Taxonomy" id="151549"/>
    <lineage>
        <taxon>Eukaryota</taxon>
        <taxon>Metazoa</taxon>
        <taxon>Ecdysozoa</taxon>
        <taxon>Arthropoda</taxon>
        <taxon>Hexapoda</taxon>
        <taxon>Insecta</taxon>
        <taxon>Pterygota</taxon>
        <taxon>Neoptera</taxon>
        <taxon>Endopterygota</taxon>
        <taxon>Lepidoptera</taxon>
        <taxon>Glossata</taxon>
        <taxon>Ditrysia</taxon>
        <taxon>Tineoidea</taxon>
        <taxon>Psychidae</taxon>
        <taxon>Oiketicinae</taxon>
        <taxon>Eumeta</taxon>
    </lineage>
</organism>
<dbReference type="EMBL" id="BGZK01000244">
    <property type="protein sequence ID" value="GBP31305.1"/>
    <property type="molecule type" value="Genomic_DNA"/>
</dbReference>
<sequence>MASKARSASPLNKSVCPTTRSFTDATHTRAHIPAQYQSFPAPSPNRRFQIYSTDIEYKLVGYSAGRWRRFVAVARPQTRGRGRATTYDLPWKMSISNL</sequence>
<dbReference type="Proteomes" id="UP000299102">
    <property type="component" value="Unassembled WGS sequence"/>
</dbReference>
<reference evidence="1 2" key="1">
    <citation type="journal article" date="2019" name="Commun. Biol.">
        <title>The bagworm genome reveals a unique fibroin gene that provides high tensile strength.</title>
        <authorList>
            <person name="Kono N."/>
            <person name="Nakamura H."/>
            <person name="Ohtoshi R."/>
            <person name="Tomita M."/>
            <person name="Numata K."/>
            <person name="Arakawa K."/>
        </authorList>
    </citation>
    <scope>NUCLEOTIDE SEQUENCE [LARGE SCALE GENOMIC DNA]</scope>
</reference>
<proteinExistence type="predicted"/>
<gene>
    <name evidence="1" type="ORF">EVAR_31430_1</name>
</gene>